<reference evidence="9 10" key="2">
    <citation type="submission" date="2021-10" db="EMBL/GenBank/DDBJ databases">
        <authorList>
            <person name="Piombo E."/>
        </authorList>
    </citation>
    <scope>NUCLEOTIDE SEQUENCE [LARGE SCALE GENOMIC DNA]</scope>
</reference>
<dbReference type="GO" id="GO:0016020">
    <property type="term" value="C:membrane"/>
    <property type="evidence" value="ECO:0007669"/>
    <property type="project" value="UniProtKB-SubCell"/>
</dbReference>
<feature type="transmembrane region" description="Helical" evidence="7">
    <location>
        <begin position="289"/>
        <end position="311"/>
    </location>
</feature>
<name>A0A9N9Y951_9HYPO</name>
<evidence type="ECO:0000256" key="4">
    <source>
        <dbReference type="ARBA" id="ARBA00022989"/>
    </source>
</evidence>
<proteinExistence type="predicted"/>
<keyword evidence="2" id="KW-0813">Transport</keyword>
<evidence type="ECO:0000256" key="7">
    <source>
        <dbReference type="SAM" id="Phobius"/>
    </source>
</evidence>
<feature type="transmembrane region" description="Helical" evidence="7">
    <location>
        <begin position="127"/>
        <end position="146"/>
    </location>
</feature>
<keyword evidence="5 7" id="KW-0472">Membrane</keyword>
<dbReference type="Proteomes" id="UP000754883">
    <property type="component" value="Unassembled WGS sequence"/>
</dbReference>
<feature type="transmembrane region" description="Helical" evidence="7">
    <location>
        <begin position="356"/>
        <end position="375"/>
    </location>
</feature>
<evidence type="ECO:0000259" key="8">
    <source>
        <dbReference type="PROSITE" id="PS50850"/>
    </source>
</evidence>
<evidence type="ECO:0000256" key="1">
    <source>
        <dbReference type="ARBA" id="ARBA00004141"/>
    </source>
</evidence>
<dbReference type="PANTHER" id="PTHR43791:SF3">
    <property type="entry name" value="MAJOR FACILITATOR SUPERFAMILY (MFS) PROFILE DOMAIN-CONTAINING PROTEIN"/>
    <property type="match status" value="1"/>
</dbReference>
<feature type="transmembrane region" description="Helical" evidence="7">
    <location>
        <begin position="414"/>
        <end position="434"/>
    </location>
</feature>
<feature type="transmembrane region" description="Helical" evidence="7">
    <location>
        <begin position="446"/>
        <end position="467"/>
    </location>
</feature>
<feature type="transmembrane region" description="Helical" evidence="7">
    <location>
        <begin position="323"/>
        <end position="344"/>
    </location>
</feature>
<feature type="transmembrane region" description="Helical" evidence="7">
    <location>
        <begin position="158"/>
        <end position="178"/>
    </location>
</feature>
<feature type="transmembrane region" description="Helical" evidence="7">
    <location>
        <begin position="381"/>
        <end position="402"/>
    </location>
</feature>
<dbReference type="SUPFAM" id="SSF103473">
    <property type="entry name" value="MFS general substrate transporter"/>
    <property type="match status" value="1"/>
</dbReference>
<dbReference type="GO" id="GO:0022857">
    <property type="term" value="F:transmembrane transporter activity"/>
    <property type="evidence" value="ECO:0007669"/>
    <property type="project" value="InterPro"/>
</dbReference>
<dbReference type="InterPro" id="IPR036259">
    <property type="entry name" value="MFS_trans_sf"/>
</dbReference>
<evidence type="ECO:0000256" key="2">
    <source>
        <dbReference type="ARBA" id="ARBA00022448"/>
    </source>
</evidence>
<dbReference type="PANTHER" id="PTHR43791">
    <property type="entry name" value="PERMEASE-RELATED"/>
    <property type="match status" value="1"/>
</dbReference>
<gene>
    <name evidence="9" type="ORF">CBYS24578_00014415</name>
</gene>
<dbReference type="Gene3D" id="1.20.1250.20">
    <property type="entry name" value="MFS general substrate transporter like domains"/>
    <property type="match status" value="2"/>
</dbReference>
<feature type="transmembrane region" description="Helical" evidence="7">
    <location>
        <begin position="190"/>
        <end position="209"/>
    </location>
</feature>
<dbReference type="InterPro" id="IPR011701">
    <property type="entry name" value="MFS"/>
</dbReference>
<feature type="transmembrane region" description="Helical" evidence="7">
    <location>
        <begin position="221"/>
        <end position="241"/>
    </location>
</feature>
<dbReference type="PROSITE" id="PS50850">
    <property type="entry name" value="MFS"/>
    <property type="match status" value="1"/>
</dbReference>
<feature type="region of interest" description="Disordered" evidence="6">
    <location>
        <begin position="1"/>
        <end position="26"/>
    </location>
</feature>
<keyword evidence="4 7" id="KW-1133">Transmembrane helix</keyword>
<dbReference type="AlphaFoldDB" id="A0A9N9Y951"/>
<dbReference type="OrthoDB" id="3639251at2759"/>
<keyword evidence="3 7" id="KW-0812">Transmembrane</keyword>
<comment type="caution">
    <text evidence="9">The sequence shown here is derived from an EMBL/GenBank/DDBJ whole genome shotgun (WGS) entry which is preliminary data.</text>
</comment>
<feature type="transmembrane region" description="Helical" evidence="7">
    <location>
        <begin position="96"/>
        <end position="115"/>
    </location>
</feature>
<evidence type="ECO:0000313" key="10">
    <source>
        <dbReference type="Proteomes" id="UP000754883"/>
    </source>
</evidence>
<organism evidence="9 10">
    <name type="scientific">Clonostachys byssicola</name>
    <dbReference type="NCBI Taxonomy" id="160290"/>
    <lineage>
        <taxon>Eukaryota</taxon>
        <taxon>Fungi</taxon>
        <taxon>Dikarya</taxon>
        <taxon>Ascomycota</taxon>
        <taxon>Pezizomycotina</taxon>
        <taxon>Sordariomycetes</taxon>
        <taxon>Hypocreomycetidae</taxon>
        <taxon>Hypocreales</taxon>
        <taxon>Bionectriaceae</taxon>
        <taxon>Clonostachys</taxon>
    </lineage>
</organism>
<dbReference type="EMBL" id="CABFNO020001538">
    <property type="protein sequence ID" value="CAG9996199.1"/>
    <property type="molecule type" value="Genomic_DNA"/>
</dbReference>
<evidence type="ECO:0000256" key="6">
    <source>
        <dbReference type="SAM" id="MobiDB-lite"/>
    </source>
</evidence>
<feature type="domain" description="Major facilitator superfamily (MFS) profile" evidence="8">
    <location>
        <begin position="61"/>
        <end position="472"/>
    </location>
</feature>
<comment type="subcellular location">
    <subcellularLocation>
        <location evidence="1">Membrane</location>
        <topology evidence="1">Multi-pass membrane protein</topology>
    </subcellularLocation>
</comment>
<accession>A0A9N9Y951</accession>
<feature type="transmembrane region" description="Helical" evidence="7">
    <location>
        <begin position="59"/>
        <end position="76"/>
    </location>
</feature>
<dbReference type="InterPro" id="IPR020846">
    <property type="entry name" value="MFS_dom"/>
</dbReference>
<evidence type="ECO:0000256" key="5">
    <source>
        <dbReference type="ARBA" id="ARBA00023136"/>
    </source>
</evidence>
<dbReference type="Pfam" id="PF07690">
    <property type="entry name" value="MFS_1"/>
    <property type="match status" value="1"/>
</dbReference>
<evidence type="ECO:0000256" key="3">
    <source>
        <dbReference type="ARBA" id="ARBA00022692"/>
    </source>
</evidence>
<protein>
    <recommendedName>
        <fullName evidence="8">Major facilitator superfamily (MFS) profile domain-containing protein</fullName>
    </recommendedName>
</protein>
<reference evidence="10" key="1">
    <citation type="submission" date="2019-06" db="EMBL/GenBank/DDBJ databases">
        <authorList>
            <person name="Broberg M."/>
        </authorList>
    </citation>
    <scope>NUCLEOTIDE SEQUENCE [LARGE SCALE GENOMIC DNA]</scope>
</reference>
<keyword evidence="10" id="KW-1185">Reference proteome</keyword>
<evidence type="ECO:0000313" key="9">
    <source>
        <dbReference type="EMBL" id="CAG9996199.1"/>
    </source>
</evidence>
<sequence length="556" mass="61248">MPISSDGTPALEPPAPSQKADKPPLPVEHKEYGELELESADGPVIDPHRLAKTIRKMDLVVLPIMTVILAFCFIDRTNMGLAMVVGMGSELRFDSYGYSTALLVFFPGYALFVLPSNYILSKTSVRYWLTFLSLAFGILTLAAGLVRNFGGLVAVRALLGICEAGVFPTIIVVASSWYPRYYFGKRMTAISSGASLISALSGVLAWAFSRISTPNYSGWRYIFILEGAITILAAFCAFFAIDEYPSKSRFLSEEQRDIAVRLIAQDREEREEEEFTFSLGLRILCDWQIWVFGILYMLNVATTYGLAYFIPLILNGKMGFSGAISQLLSTPPYFYGFILAVTVSSISDRCHIRSPFIIFLHLNVILGITLTRWGPNTGSQYLGLFFCLGASVVSGPMIVVYGQNNAPTRAKRSVSSGVQLSLGAVGGIIGSTVFRSQDSPTYTPGTIVVLCSSTTVIVICCLLNLYFRRLNRLQRETDLVLEGQRGLDLSHRVIIVPHHAGKLSRHAVCLVDAEGILDVKMDQFQNNTVAINLINYCGLWLLDCVHDLKDVGHKFG</sequence>